<protein>
    <recommendedName>
        <fullName evidence="2">DUF4340 domain-containing protein</fullName>
    </recommendedName>
</protein>
<gene>
    <name evidence="3" type="ORF">BSF38_01878</name>
</gene>
<evidence type="ECO:0000313" key="4">
    <source>
        <dbReference type="Proteomes" id="UP000186309"/>
    </source>
</evidence>
<dbReference type="RefSeq" id="WP_076345024.1">
    <property type="nucleotide sequence ID" value="NZ_CP019082.1"/>
</dbReference>
<proteinExistence type="predicted"/>
<feature type="domain" description="DUF4340" evidence="2">
    <location>
        <begin position="514"/>
        <end position="688"/>
    </location>
</feature>
<feature type="domain" description="DUF4340" evidence="2">
    <location>
        <begin position="76"/>
        <end position="213"/>
    </location>
</feature>
<dbReference type="Pfam" id="PF14238">
    <property type="entry name" value="DUF4340"/>
    <property type="match status" value="3"/>
</dbReference>
<accession>A0A1U7CN96</accession>
<dbReference type="OrthoDB" id="240578at2"/>
<sequence length="774" mass="83308">MKTSRTTYVLIGLFFAGLLLLWGLEFTGVLTESQRRRRQDRILPALTDVMESGIQKVEIDRKGERLIFERRGRYGWQMRGPIDAAADANDLESLLQNLRALRRSADAGVIDAPAESYGLAPAEATLRLWAGGAQGGTSPKDPVAVLEIGKTAQNHRYVKTDDAGGIDVVDRRVLTAIDRPAAEWRDKMLAPLPTFQVTGVSIQRPGVTLKAERISGGQWRLTEPVRLPADGSKIEAALAALAGLRIAGPSGSFAADDVKDFAPYGLDKPEATIELTSSADPSNPTVLMVGKSPADQPGRVYVRRGDQDDVALIDAKFLAEIPADRLGFRSQHIAEITPPAAYRIEIKAPGGPFEMVRNPAGWDLVSPQPGKADRFLVDSLLGQIDALQTSEYLDPSQMIDVGLDPPIMSIRVWEIELGGAKNRKAPADAPPAFELALGRHDILKKTIYGRLPGDSYVLALPDSFLKMLPKNSYAFRDRTLPSAQPAGVAKLTFVHDGRTTVLEPDRASATPNQWRMIAPVKAPADVRAVTAVLAALSNLRADDFAADSAGDGVAFGLNAPLLDLNWEGEGAAGGLKVGKQVPDKPSTYYAVLSGYPPVFTLDAQALQPYFAEMHETLVQKFPLDDVRRLVLRWPDRTLAFARSSQPTGQPTDWSPEPGTSVQGIDLSRFNDLAIHLSQLHAVRFAQYEGPIPTSSGLAEPRLKIEIGFGAGKPPSVVRLGSPTRDGFVLATTGDGATGPVFLLPGPAWEALIEPGAEGSSAPLPDDVFAPLDAR</sequence>
<feature type="region of interest" description="Disordered" evidence="1">
    <location>
        <begin position="755"/>
        <end position="774"/>
    </location>
</feature>
<evidence type="ECO:0000256" key="1">
    <source>
        <dbReference type="SAM" id="MobiDB-lite"/>
    </source>
</evidence>
<name>A0A1U7CN96_9BACT</name>
<evidence type="ECO:0000259" key="2">
    <source>
        <dbReference type="Pfam" id="PF14238"/>
    </source>
</evidence>
<dbReference type="EMBL" id="CP019082">
    <property type="protein sequence ID" value="APW60410.1"/>
    <property type="molecule type" value="Genomic_DNA"/>
</dbReference>
<dbReference type="Proteomes" id="UP000186309">
    <property type="component" value="Chromosome"/>
</dbReference>
<dbReference type="KEGG" id="pbor:BSF38_01878"/>
<dbReference type="STRING" id="1387353.BSF38_01878"/>
<reference evidence="4" key="1">
    <citation type="submission" date="2016-12" db="EMBL/GenBank/DDBJ databases">
        <title>Comparative genomics of four Isosphaeraceae planctomycetes: a common pool of plasmids and glycoside hydrolase genes.</title>
        <authorList>
            <person name="Ivanova A."/>
        </authorList>
    </citation>
    <scope>NUCLEOTIDE SEQUENCE [LARGE SCALE GENOMIC DNA]</scope>
    <source>
        <strain evidence="4">PX4</strain>
    </source>
</reference>
<dbReference type="AlphaFoldDB" id="A0A1U7CN96"/>
<evidence type="ECO:0000313" key="3">
    <source>
        <dbReference type="EMBL" id="APW60410.1"/>
    </source>
</evidence>
<organism evidence="3 4">
    <name type="scientific">Paludisphaera borealis</name>
    <dbReference type="NCBI Taxonomy" id="1387353"/>
    <lineage>
        <taxon>Bacteria</taxon>
        <taxon>Pseudomonadati</taxon>
        <taxon>Planctomycetota</taxon>
        <taxon>Planctomycetia</taxon>
        <taxon>Isosphaerales</taxon>
        <taxon>Isosphaeraceae</taxon>
        <taxon>Paludisphaera</taxon>
    </lineage>
</organism>
<dbReference type="InterPro" id="IPR025641">
    <property type="entry name" value="DUF4340"/>
</dbReference>
<feature type="domain" description="DUF4340" evidence="2">
    <location>
        <begin position="219"/>
        <end position="406"/>
    </location>
</feature>
<keyword evidence="4" id="KW-1185">Reference proteome</keyword>